<sequence length="62" mass="7143">MTRAEAILEQRHQREAKRRSINSAARRDIRLGKHKGWIMREHGLSPTAYEQLAGQVREGFSG</sequence>
<organism evidence="2 3">
    <name type="scientific">Novosphingobium olei</name>
    <dbReference type="NCBI Taxonomy" id="2728851"/>
    <lineage>
        <taxon>Bacteria</taxon>
        <taxon>Pseudomonadati</taxon>
        <taxon>Pseudomonadota</taxon>
        <taxon>Alphaproteobacteria</taxon>
        <taxon>Sphingomonadales</taxon>
        <taxon>Sphingomonadaceae</taxon>
        <taxon>Novosphingobium</taxon>
    </lineage>
</organism>
<dbReference type="RefSeq" id="WP_169493047.1">
    <property type="nucleotide sequence ID" value="NZ_JABBGM010000003.1"/>
</dbReference>
<reference evidence="2 3" key="1">
    <citation type="submission" date="2020-04" db="EMBL/GenBank/DDBJ databases">
        <title>Novosphingobium sp. TW-4 isolated from soil.</title>
        <authorList>
            <person name="Dahal R.H."/>
            <person name="Chaudhary D.K."/>
        </authorList>
    </citation>
    <scope>NUCLEOTIDE SEQUENCE [LARGE SCALE GENOMIC DNA]</scope>
    <source>
        <strain evidence="2 3">TW-4</strain>
    </source>
</reference>
<protein>
    <submittedName>
        <fullName evidence="2">Uncharacterized protein</fullName>
    </submittedName>
</protein>
<accession>A0A7Y0BNR2</accession>
<dbReference type="Proteomes" id="UP000583556">
    <property type="component" value="Unassembled WGS sequence"/>
</dbReference>
<comment type="caution">
    <text evidence="2">The sequence shown here is derived from an EMBL/GenBank/DDBJ whole genome shotgun (WGS) entry which is preliminary data.</text>
</comment>
<gene>
    <name evidence="2" type="ORF">HHL27_08895</name>
</gene>
<name>A0A7Y0BNR2_9SPHN</name>
<feature type="region of interest" description="Disordered" evidence="1">
    <location>
        <begin position="1"/>
        <end position="25"/>
    </location>
</feature>
<evidence type="ECO:0000313" key="2">
    <source>
        <dbReference type="EMBL" id="NML93782.1"/>
    </source>
</evidence>
<proteinExistence type="predicted"/>
<dbReference type="EMBL" id="JABBGM010000003">
    <property type="protein sequence ID" value="NML93782.1"/>
    <property type="molecule type" value="Genomic_DNA"/>
</dbReference>
<dbReference type="AlphaFoldDB" id="A0A7Y0BNR2"/>
<evidence type="ECO:0000256" key="1">
    <source>
        <dbReference type="SAM" id="MobiDB-lite"/>
    </source>
</evidence>
<feature type="compositionally biased region" description="Basic and acidic residues" evidence="1">
    <location>
        <begin position="1"/>
        <end position="13"/>
    </location>
</feature>
<keyword evidence="3" id="KW-1185">Reference proteome</keyword>
<evidence type="ECO:0000313" key="3">
    <source>
        <dbReference type="Proteomes" id="UP000583556"/>
    </source>
</evidence>